<keyword evidence="2" id="KW-1185">Reference proteome</keyword>
<evidence type="ECO:0000313" key="1">
    <source>
        <dbReference type="EMBL" id="KAK3797772.1"/>
    </source>
</evidence>
<name>A0AAE1B399_9GAST</name>
<reference evidence="1" key="1">
    <citation type="journal article" date="2023" name="G3 (Bethesda)">
        <title>A reference genome for the long-term kleptoplast-retaining sea slug Elysia crispata morphotype clarki.</title>
        <authorList>
            <person name="Eastman K.E."/>
            <person name="Pendleton A.L."/>
            <person name="Shaikh M.A."/>
            <person name="Suttiyut T."/>
            <person name="Ogas R."/>
            <person name="Tomko P."/>
            <person name="Gavelis G."/>
            <person name="Widhalm J.R."/>
            <person name="Wisecaver J.H."/>
        </authorList>
    </citation>
    <scope>NUCLEOTIDE SEQUENCE</scope>
    <source>
        <strain evidence="1">ECLA1</strain>
    </source>
</reference>
<evidence type="ECO:0000313" key="2">
    <source>
        <dbReference type="Proteomes" id="UP001283361"/>
    </source>
</evidence>
<gene>
    <name evidence="1" type="ORF">RRG08_059166</name>
</gene>
<accession>A0AAE1B399</accession>
<comment type="caution">
    <text evidence="1">The sequence shown here is derived from an EMBL/GenBank/DDBJ whole genome shotgun (WGS) entry which is preliminary data.</text>
</comment>
<sequence>MYTNLVNVSSNQLAYRVADICLSQESFRRDHIDPSPVLVKWSERNRNSEVVLYEMTQHSRASLALLRGQVLRFSPWMSSGEVGVQGKWCLTCPGTLRAEFHLSSTGSGH</sequence>
<dbReference type="EMBL" id="JAWDGP010000742">
    <property type="protein sequence ID" value="KAK3797772.1"/>
    <property type="molecule type" value="Genomic_DNA"/>
</dbReference>
<protein>
    <submittedName>
        <fullName evidence="1">Uncharacterized protein</fullName>
    </submittedName>
</protein>
<dbReference type="AlphaFoldDB" id="A0AAE1B399"/>
<dbReference type="Proteomes" id="UP001283361">
    <property type="component" value="Unassembled WGS sequence"/>
</dbReference>
<organism evidence="1 2">
    <name type="scientific">Elysia crispata</name>
    <name type="common">lettuce slug</name>
    <dbReference type="NCBI Taxonomy" id="231223"/>
    <lineage>
        <taxon>Eukaryota</taxon>
        <taxon>Metazoa</taxon>
        <taxon>Spiralia</taxon>
        <taxon>Lophotrochozoa</taxon>
        <taxon>Mollusca</taxon>
        <taxon>Gastropoda</taxon>
        <taxon>Heterobranchia</taxon>
        <taxon>Euthyneura</taxon>
        <taxon>Panpulmonata</taxon>
        <taxon>Sacoglossa</taxon>
        <taxon>Placobranchoidea</taxon>
        <taxon>Plakobranchidae</taxon>
        <taxon>Elysia</taxon>
    </lineage>
</organism>
<proteinExistence type="predicted"/>